<dbReference type="EMBL" id="GBRH01278398">
    <property type="protein sequence ID" value="JAD19497.1"/>
    <property type="molecule type" value="Transcribed_RNA"/>
</dbReference>
<reference evidence="2" key="2">
    <citation type="journal article" date="2015" name="Data Brief">
        <title>Shoot transcriptome of the giant reed, Arundo donax.</title>
        <authorList>
            <person name="Barrero R.A."/>
            <person name="Guerrero F.D."/>
            <person name="Moolhuijzen P."/>
            <person name="Goolsby J.A."/>
            <person name="Tidwell J."/>
            <person name="Bellgard S.E."/>
            <person name="Bellgard M.I."/>
        </authorList>
    </citation>
    <scope>NUCLEOTIDE SEQUENCE</scope>
    <source>
        <tissue evidence="2">Shoot tissue taken approximately 20 cm above the soil surface</tissue>
    </source>
</reference>
<feature type="compositionally biased region" description="Polar residues" evidence="1">
    <location>
        <begin position="1"/>
        <end position="14"/>
    </location>
</feature>
<feature type="region of interest" description="Disordered" evidence="1">
    <location>
        <begin position="1"/>
        <end position="26"/>
    </location>
</feature>
<evidence type="ECO:0000313" key="2">
    <source>
        <dbReference type="EMBL" id="JAD19497.1"/>
    </source>
</evidence>
<proteinExistence type="predicted"/>
<reference evidence="2" key="1">
    <citation type="submission" date="2014-09" db="EMBL/GenBank/DDBJ databases">
        <authorList>
            <person name="Magalhaes I.L.F."/>
            <person name="Oliveira U."/>
            <person name="Santos F.R."/>
            <person name="Vidigal T.H.D.A."/>
            <person name="Brescovit A.D."/>
            <person name="Santos A.J."/>
        </authorList>
    </citation>
    <scope>NUCLEOTIDE SEQUENCE</scope>
    <source>
        <tissue evidence="2">Shoot tissue taken approximately 20 cm above the soil surface</tissue>
    </source>
</reference>
<evidence type="ECO:0000256" key="1">
    <source>
        <dbReference type="SAM" id="MobiDB-lite"/>
    </source>
</evidence>
<protein>
    <submittedName>
        <fullName evidence="2">Uncharacterized protein</fullName>
    </submittedName>
</protein>
<accession>A0A0A8Y649</accession>
<organism evidence="2">
    <name type="scientific">Arundo donax</name>
    <name type="common">Giant reed</name>
    <name type="synonym">Donax arundinaceus</name>
    <dbReference type="NCBI Taxonomy" id="35708"/>
    <lineage>
        <taxon>Eukaryota</taxon>
        <taxon>Viridiplantae</taxon>
        <taxon>Streptophyta</taxon>
        <taxon>Embryophyta</taxon>
        <taxon>Tracheophyta</taxon>
        <taxon>Spermatophyta</taxon>
        <taxon>Magnoliopsida</taxon>
        <taxon>Liliopsida</taxon>
        <taxon>Poales</taxon>
        <taxon>Poaceae</taxon>
        <taxon>PACMAD clade</taxon>
        <taxon>Arundinoideae</taxon>
        <taxon>Arundineae</taxon>
        <taxon>Arundo</taxon>
    </lineage>
</organism>
<dbReference type="AlphaFoldDB" id="A0A0A8Y649"/>
<name>A0A0A8Y649_ARUDO</name>
<sequence>MTQYRQTRPPSISTSRKKRLVRECETTTACTNPMTNDIR</sequence>